<feature type="domain" description="Putative restriction endonuclease" evidence="1">
    <location>
        <begin position="14"/>
        <end position="182"/>
    </location>
</feature>
<organism evidence="2 3">
    <name type="scientific">Streptomyces fimbriatus</name>
    <dbReference type="NCBI Taxonomy" id="68197"/>
    <lineage>
        <taxon>Bacteria</taxon>
        <taxon>Bacillati</taxon>
        <taxon>Actinomycetota</taxon>
        <taxon>Actinomycetes</taxon>
        <taxon>Kitasatosporales</taxon>
        <taxon>Streptomycetaceae</taxon>
        <taxon>Streptomyces</taxon>
    </lineage>
</organism>
<keyword evidence="3" id="KW-1185">Reference proteome</keyword>
<dbReference type="InterPro" id="IPR008538">
    <property type="entry name" value="Uma2"/>
</dbReference>
<dbReference type="RefSeq" id="WP_344642296.1">
    <property type="nucleotide sequence ID" value="NZ_BAAASS010000001.1"/>
</dbReference>
<dbReference type="InterPro" id="IPR012296">
    <property type="entry name" value="Nuclease_put_TT1808"/>
</dbReference>
<dbReference type="PANTHER" id="PTHR35400:SF3">
    <property type="entry name" value="SLL1072 PROTEIN"/>
    <property type="match status" value="1"/>
</dbReference>
<dbReference type="CDD" id="cd06260">
    <property type="entry name" value="DUF820-like"/>
    <property type="match status" value="1"/>
</dbReference>
<proteinExistence type="predicted"/>
<dbReference type="EMBL" id="JBHSKL010000005">
    <property type="protein sequence ID" value="MFC5224130.1"/>
    <property type="molecule type" value="Genomic_DNA"/>
</dbReference>
<dbReference type="PANTHER" id="PTHR35400">
    <property type="entry name" value="SLR1083 PROTEIN"/>
    <property type="match status" value="1"/>
</dbReference>
<sequence length="189" mass="20758">MAHEPLSQADVLLEGFLALETPEGFRAELIEGEIVVTPPPDGDHEDCIGLIVTQVIRGSRTDMQFSGNKGLRLRSGGACPKNHAIPDGTFAPTALRLYRGADPWMPCDGVAMVLEVTSSKPRADREAKRRCYARGGIPLYLLVDREASSITLFSDPEKDEYREHCTRPFGKPVALPEPFAFDLDTGDFL</sequence>
<dbReference type="InterPro" id="IPR011335">
    <property type="entry name" value="Restrct_endonuc-II-like"/>
</dbReference>
<accession>A0ABW0D4W0</accession>
<dbReference type="Proteomes" id="UP001596156">
    <property type="component" value="Unassembled WGS sequence"/>
</dbReference>
<dbReference type="Pfam" id="PF05685">
    <property type="entry name" value="Uma2"/>
    <property type="match status" value="1"/>
</dbReference>
<evidence type="ECO:0000313" key="2">
    <source>
        <dbReference type="EMBL" id="MFC5224130.1"/>
    </source>
</evidence>
<dbReference type="GO" id="GO:0004519">
    <property type="term" value="F:endonuclease activity"/>
    <property type="evidence" value="ECO:0007669"/>
    <property type="project" value="UniProtKB-KW"/>
</dbReference>
<keyword evidence="2" id="KW-0540">Nuclease</keyword>
<keyword evidence="2" id="KW-0255">Endonuclease</keyword>
<protein>
    <submittedName>
        <fullName evidence="2">Uma2 family endonuclease</fullName>
    </submittedName>
</protein>
<gene>
    <name evidence="2" type="ORF">ACFPN6_05825</name>
</gene>
<reference evidence="3" key="1">
    <citation type="journal article" date="2019" name="Int. J. Syst. Evol. Microbiol.">
        <title>The Global Catalogue of Microorganisms (GCM) 10K type strain sequencing project: providing services to taxonomists for standard genome sequencing and annotation.</title>
        <authorList>
            <consortium name="The Broad Institute Genomics Platform"/>
            <consortium name="The Broad Institute Genome Sequencing Center for Infectious Disease"/>
            <person name="Wu L."/>
            <person name="Ma J."/>
        </authorList>
    </citation>
    <scope>NUCLEOTIDE SEQUENCE [LARGE SCALE GENOMIC DNA]</scope>
    <source>
        <strain evidence="3">CCM 8479</strain>
    </source>
</reference>
<comment type="caution">
    <text evidence="2">The sequence shown here is derived from an EMBL/GenBank/DDBJ whole genome shotgun (WGS) entry which is preliminary data.</text>
</comment>
<name>A0ABW0D4W0_STRFI</name>
<keyword evidence="2" id="KW-0378">Hydrolase</keyword>
<dbReference type="SUPFAM" id="SSF52980">
    <property type="entry name" value="Restriction endonuclease-like"/>
    <property type="match status" value="1"/>
</dbReference>
<dbReference type="Gene3D" id="3.90.1570.10">
    <property type="entry name" value="tt1808, chain A"/>
    <property type="match status" value="1"/>
</dbReference>
<evidence type="ECO:0000313" key="3">
    <source>
        <dbReference type="Proteomes" id="UP001596156"/>
    </source>
</evidence>
<evidence type="ECO:0000259" key="1">
    <source>
        <dbReference type="Pfam" id="PF05685"/>
    </source>
</evidence>